<keyword evidence="2" id="KW-1185">Reference proteome</keyword>
<proteinExistence type="predicted"/>
<protein>
    <submittedName>
        <fullName evidence="1">Uncharacterized protein</fullName>
    </submittedName>
</protein>
<reference evidence="1 2" key="1">
    <citation type="submission" date="2017-06" db="EMBL/GenBank/DDBJ databases">
        <title>Genome of Fusarium nygamai isolate CS10214.</title>
        <authorList>
            <person name="Gardiner D.M."/>
            <person name="Obanor F."/>
            <person name="Kazan K."/>
        </authorList>
    </citation>
    <scope>NUCLEOTIDE SEQUENCE [LARGE SCALE GENOMIC DNA]</scope>
    <source>
        <strain evidence="1 2">CS10214</strain>
    </source>
</reference>
<accession>A0A2K0WGP9</accession>
<evidence type="ECO:0000313" key="2">
    <source>
        <dbReference type="Proteomes" id="UP000236664"/>
    </source>
</evidence>
<sequence length="226" mass="24059">MGLFSNIWDGIKSAGRWVIDHAGDIASAVAAVAKVASHLLTLDTSTPSFAANAILKSQENATESQMLAAYHENFGYASDRLAATAKAGVKAPPKMTGKTITIDDGLVGLWTYPEGLSSDGNPSASMYQDLSAFMGTMNIPVSWKDDSGVVHDTVNELGQVLFAKTGPKDLTVLSKSENPIVEVNAEVPTQDGFIHACHVYYPIPMGNGEERNSLHSAIRLSYTTKA</sequence>
<dbReference type="OrthoDB" id="4762798at2759"/>
<dbReference type="AlphaFoldDB" id="A0A2K0WGP9"/>
<organism evidence="1 2">
    <name type="scientific">Gibberella nygamai</name>
    <name type="common">Bean root rot disease fungus</name>
    <name type="synonym">Fusarium nygamai</name>
    <dbReference type="NCBI Taxonomy" id="42673"/>
    <lineage>
        <taxon>Eukaryota</taxon>
        <taxon>Fungi</taxon>
        <taxon>Dikarya</taxon>
        <taxon>Ascomycota</taxon>
        <taxon>Pezizomycotina</taxon>
        <taxon>Sordariomycetes</taxon>
        <taxon>Hypocreomycetidae</taxon>
        <taxon>Hypocreales</taxon>
        <taxon>Nectriaceae</taxon>
        <taxon>Fusarium</taxon>
        <taxon>Fusarium fujikuroi species complex</taxon>
    </lineage>
</organism>
<evidence type="ECO:0000313" key="1">
    <source>
        <dbReference type="EMBL" id="PNP81446.1"/>
    </source>
</evidence>
<gene>
    <name evidence="1" type="ORF">FNYG_05252</name>
</gene>
<dbReference type="Proteomes" id="UP000236664">
    <property type="component" value="Unassembled WGS sequence"/>
</dbReference>
<dbReference type="EMBL" id="MTQA01000069">
    <property type="protein sequence ID" value="PNP81446.1"/>
    <property type="molecule type" value="Genomic_DNA"/>
</dbReference>
<comment type="caution">
    <text evidence="1">The sequence shown here is derived from an EMBL/GenBank/DDBJ whole genome shotgun (WGS) entry which is preliminary data.</text>
</comment>
<name>A0A2K0WGP9_GIBNY</name>